<evidence type="ECO:0000256" key="5">
    <source>
        <dbReference type="ARBA" id="ARBA00023015"/>
    </source>
</evidence>
<dbReference type="PROSITE" id="PS51755">
    <property type="entry name" value="OMPR_PHOB"/>
    <property type="match status" value="1"/>
</dbReference>
<evidence type="ECO:0000256" key="2">
    <source>
        <dbReference type="ARBA" id="ARBA00022490"/>
    </source>
</evidence>
<dbReference type="EMBL" id="QEWQ01000004">
    <property type="protein sequence ID" value="PWD80947.1"/>
    <property type="molecule type" value="Genomic_DNA"/>
</dbReference>
<dbReference type="InterPro" id="IPR001867">
    <property type="entry name" value="OmpR/PhoB-type_DNA-bd"/>
</dbReference>
<dbReference type="GO" id="GO:0006355">
    <property type="term" value="P:regulation of DNA-templated transcription"/>
    <property type="evidence" value="ECO:0007669"/>
    <property type="project" value="InterPro"/>
</dbReference>
<proteinExistence type="predicted"/>
<keyword evidence="4" id="KW-0902">Two-component regulatory system</keyword>
<feature type="domain" description="Response regulatory" evidence="10">
    <location>
        <begin position="4"/>
        <end position="117"/>
    </location>
</feature>
<dbReference type="RefSeq" id="WP_109189597.1">
    <property type="nucleotide sequence ID" value="NZ_BMYA01000002.1"/>
</dbReference>
<evidence type="ECO:0000256" key="7">
    <source>
        <dbReference type="ARBA" id="ARBA00023163"/>
    </source>
</evidence>
<dbReference type="InterPro" id="IPR001789">
    <property type="entry name" value="Sig_transdc_resp-reg_receiver"/>
</dbReference>
<evidence type="ECO:0000259" key="11">
    <source>
        <dbReference type="PROSITE" id="PS51755"/>
    </source>
</evidence>
<dbReference type="PANTHER" id="PTHR48111">
    <property type="entry name" value="REGULATOR OF RPOS"/>
    <property type="match status" value="1"/>
</dbReference>
<evidence type="ECO:0000256" key="1">
    <source>
        <dbReference type="ARBA" id="ARBA00004496"/>
    </source>
</evidence>
<feature type="domain" description="OmpR/PhoB-type" evidence="11">
    <location>
        <begin position="156"/>
        <end position="255"/>
    </location>
</feature>
<dbReference type="OrthoDB" id="9802426at2"/>
<dbReference type="PANTHER" id="PTHR48111:SF47">
    <property type="entry name" value="TRANSCRIPTIONAL REGULATORY PROTEIN RSTA"/>
    <property type="match status" value="1"/>
</dbReference>
<keyword evidence="5" id="KW-0805">Transcription regulation</keyword>
<dbReference type="SUPFAM" id="SSF46894">
    <property type="entry name" value="C-terminal effector domain of the bipartite response regulators"/>
    <property type="match status" value="1"/>
</dbReference>
<dbReference type="InterPro" id="IPR036388">
    <property type="entry name" value="WH-like_DNA-bd_sf"/>
</dbReference>
<evidence type="ECO:0000256" key="4">
    <source>
        <dbReference type="ARBA" id="ARBA00023012"/>
    </source>
</evidence>
<evidence type="ECO:0000313" key="12">
    <source>
        <dbReference type="EMBL" id="PWD80947.1"/>
    </source>
</evidence>
<dbReference type="Pfam" id="PF00486">
    <property type="entry name" value="Trans_reg_C"/>
    <property type="match status" value="1"/>
</dbReference>
<name>A0A2U2AEA2_9GAMM</name>
<dbReference type="Gene3D" id="3.40.50.2300">
    <property type="match status" value="1"/>
</dbReference>
<dbReference type="Gene3D" id="1.10.10.10">
    <property type="entry name" value="Winged helix-like DNA-binding domain superfamily/Winged helix DNA-binding domain"/>
    <property type="match status" value="1"/>
</dbReference>
<dbReference type="GO" id="GO:0000156">
    <property type="term" value="F:phosphorelay response regulator activity"/>
    <property type="evidence" value="ECO:0007669"/>
    <property type="project" value="TreeGrafter"/>
</dbReference>
<dbReference type="Proteomes" id="UP000245020">
    <property type="component" value="Unassembled WGS sequence"/>
</dbReference>
<dbReference type="Pfam" id="PF00072">
    <property type="entry name" value="Response_reg"/>
    <property type="match status" value="1"/>
</dbReference>
<feature type="modified residue" description="4-aspartylphosphate" evidence="8">
    <location>
        <position position="53"/>
    </location>
</feature>
<keyword evidence="2" id="KW-0963">Cytoplasm</keyword>
<keyword evidence="7" id="KW-0804">Transcription</keyword>
<sequence length="262" mass="29638">MSKHILIIEDDTRLATLTSEYLQMQGFTVTCHTRGDTAESTILSLMPDLVILDVLLPGKSGFDICRDIRPFYRNPILILTASEDNIDEIIGLELGADDYLTKPVEPRRLLARIRVLLRRQPTHHHLSPITANGRDDSSQTPISIPINSIQPQYQSSQRLTFGDLTIDGNNRTVQIKELLLDFTTAEFDLLWLLASHAGTILTRDDLFNDLRGIDFDGDDRSIDAKISRVRRKLQEDPDNPTWIKTVRGKGYLFTLDTPAQSI</sequence>
<protein>
    <submittedName>
        <fullName evidence="12">DNA-binding response regulator</fullName>
    </submittedName>
</protein>
<evidence type="ECO:0000256" key="9">
    <source>
        <dbReference type="PROSITE-ProRule" id="PRU01091"/>
    </source>
</evidence>
<feature type="DNA-binding region" description="OmpR/PhoB-type" evidence="9">
    <location>
        <begin position="156"/>
        <end position="255"/>
    </location>
</feature>
<comment type="caution">
    <text evidence="12">The sequence shown here is derived from an EMBL/GenBank/DDBJ whole genome shotgun (WGS) entry which is preliminary data.</text>
</comment>
<accession>A0A2U2AEA2</accession>
<evidence type="ECO:0000256" key="8">
    <source>
        <dbReference type="PROSITE-ProRule" id="PRU00169"/>
    </source>
</evidence>
<dbReference type="SMART" id="SM00448">
    <property type="entry name" value="REC"/>
    <property type="match status" value="1"/>
</dbReference>
<gene>
    <name evidence="12" type="ORF">DC083_07545</name>
</gene>
<dbReference type="AlphaFoldDB" id="A0A2U2AEA2"/>
<dbReference type="InterPro" id="IPR011006">
    <property type="entry name" value="CheY-like_superfamily"/>
</dbReference>
<dbReference type="GO" id="GO:0000976">
    <property type="term" value="F:transcription cis-regulatory region binding"/>
    <property type="evidence" value="ECO:0007669"/>
    <property type="project" value="TreeGrafter"/>
</dbReference>
<dbReference type="Gene3D" id="6.10.250.690">
    <property type="match status" value="1"/>
</dbReference>
<dbReference type="SUPFAM" id="SSF52172">
    <property type="entry name" value="CheY-like"/>
    <property type="match status" value="1"/>
</dbReference>
<dbReference type="CDD" id="cd00383">
    <property type="entry name" value="trans_reg_C"/>
    <property type="match status" value="1"/>
</dbReference>
<dbReference type="PROSITE" id="PS50110">
    <property type="entry name" value="RESPONSE_REGULATORY"/>
    <property type="match status" value="1"/>
</dbReference>
<keyword evidence="13" id="KW-1185">Reference proteome</keyword>
<comment type="subcellular location">
    <subcellularLocation>
        <location evidence="1">Cytoplasm</location>
    </subcellularLocation>
</comment>
<dbReference type="InterPro" id="IPR016032">
    <property type="entry name" value="Sig_transdc_resp-reg_C-effctor"/>
</dbReference>
<dbReference type="InterPro" id="IPR039420">
    <property type="entry name" value="WalR-like"/>
</dbReference>
<dbReference type="GO" id="GO:0005829">
    <property type="term" value="C:cytosol"/>
    <property type="evidence" value="ECO:0007669"/>
    <property type="project" value="TreeGrafter"/>
</dbReference>
<keyword evidence="3 8" id="KW-0597">Phosphoprotein</keyword>
<evidence type="ECO:0000259" key="10">
    <source>
        <dbReference type="PROSITE" id="PS50110"/>
    </source>
</evidence>
<evidence type="ECO:0000256" key="3">
    <source>
        <dbReference type="ARBA" id="ARBA00022553"/>
    </source>
</evidence>
<keyword evidence="6 9" id="KW-0238">DNA-binding</keyword>
<dbReference type="GO" id="GO:0032993">
    <property type="term" value="C:protein-DNA complex"/>
    <property type="evidence" value="ECO:0007669"/>
    <property type="project" value="TreeGrafter"/>
</dbReference>
<reference evidence="13" key="1">
    <citation type="submission" date="2018-05" db="EMBL/GenBank/DDBJ databases">
        <title>Ignatzschineria dubaiensis sp. nov., isolated from necrotic foot tissues of dromedaries (Camelus dromedarius) and associated maggots in Dubai, United Arab Emirates.</title>
        <authorList>
            <person name="Tsang C.C."/>
            <person name="Tang J.Y.M."/>
            <person name="Fong J.Y.H."/>
            <person name="Kinne J."/>
            <person name="Lee H.H."/>
            <person name="Joseph M."/>
            <person name="Jose S."/>
            <person name="Schuster R.K."/>
            <person name="Tang Y."/>
            <person name="Sivakumar S."/>
            <person name="Chen J.H.K."/>
            <person name="Teng J.L.L."/>
            <person name="Lau S.K.P."/>
            <person name="Wernery U."/>
            <person name="Woo P.C.Y."/>
        </authorList>
    </citation>
    <scope>NUCLEOTIDE SEQUENCE [LARGE SCALE GENOMIC DNA]</scope>
    <source>
        <strain evidence="13">KCTC 22644</strain>
    </source>
</reference>
<dbReference type="FunFam" id="1.10.10.10:FF:000099">
    <property type="entry name" value="Two-component system response regulator TorR"/>
    <property type="match status" value="1"/>
</dbReference>
<evidence type="ECO:0000313" key="13">
    <source>
        <dbReference type="Proteomes" id="UP000245020"/>
    </source>
</evidence>
<evidence type="ECO:0000256" key="6">
    <source>
        <dbReference type="ARBA" id="ARBA00023125"/>
    </source>
</evidence>
<organism evidence="12 13">
    <name type="scientific">Ignatzschineria ureiclastica</name>
    <dbReference type="NCBI Taxonomy" id="472582"/>
    <lineage>
        <taxon>Bacteria</taxon>
        <taxon>Pseudomonadati</taxon>
        <taxon>Pseudomonadota</taxon>
        <taxon>Gammaproteobacteria</taxon>
        <taxon>Cardiobacteriales</taxon>
        <taxon>Ignatzschineriaceae</taxon>
        <taxon>Ignatzschineria</taxon>
    </lineage>
</organism>
<dbReference type="SMART" id="SM00862">
    <property type="entry name" value="Trans_reg_C"/>
    <property type="match status" value="1"/>
</dbReference>